<dbReference type="AlphaFoldDB" id="A0A1F8CWU2"/>
<evidence type="ECO:0000256" key="1">
    <source>
        <dbReference type="SAM" id="Phobius"/>
    </source>
</evidence>
<comment type="caution">
    <text evidence="3">The sequence shown here is derived from an EMBL/GenBank/DDBJ whole genome shotgun (WGS) entry which is preliminary data.</text>
</comment>
<dbReference type="Proteomes" id="UP000178937">
    <property type="component" value="Unassembled WGS sequence"/>
</dbReference>
<sequence>MRYWKLVFTVLLLVIAGILLVIFQFPDRNLHVITCDVGQGDSILITYNSTQILTDGGPGKSVLTCLGKYMPFYDREIELVISTHPDSDHSTGLVSVLQDYTVDEILINPVDPGTQVYKALVSEVGGRGLRVINPISGMKVGLGLIYLDIISPSQQLLDKLSVKEEASKLVKYEIGSGTNLYSIVYKLSFKNFSAMFTGDMPPEVSDELSKLSGADGLDYIKIPHHGSSNGLTENFLKAFDPEVAVISVGKNPWGFPKSDILDMLAKYDVRIYRTDLMGDVELITDGEKYWIR</sequence>
<reference evidence="3 4" key="1">
    <citation type="journal article" date="2016" name="Nat. Commun.">
        <title>Thousands of microbial genomes shed light on interconnected biogeochemical processes in an aquifer system.</title>
        <authorList>
            <person name="Anantharaman K."/>
            <person name="Brown C.T."/>
            <person name="Hug L.A."/>
            <person name="Sharon I."/>
            <person name="Castelle C.J."/>
            <person name="Probst A.J."/>
            <person name="Thomas B.C."/>
            <person name="Singh A."/>
            <person name="Wilkins M.J."/>
            <person name="Karaoz U."/>
            <person name="Brodie E.L."/>
            <person name="Williams K.H."/>
            <person name="Hubbard S.S."/>
            <person name="Banfield J.F."/>
        </authorList>
    </citation>
    <scope>NUCLEOTIDE SEQUENCE [LARGE SCALE GENOMIC DNA]</scope>
</reference>
<dbReference type="Gene3D" id="3.60.15.10">
    <property type="entry name" value="Ribonuclease Z/Hydroxyacylglutathione hydrolase-like"/>
    <property type="match status" value="1"/>
</dbReference>
<keyword evidence="1" id="KW-0812">Transmembrane</keyword>
<feature type="transmembrane region" description="Helical" evidence="1">
    <location>
        <begin position="7"/>
        <end position="25"/>
    </location>
</feature>
<gene>
    <name evidence="3" type="ORF">A2393_00045</name>
</gene>
<keyword evidence="1" id="KW-0472">Membrane</keyword>
<dbReference type="EMBL" id="MGIA01000022">
    <property type="protein sequence ID" value="OGM80814.1"/>
    <property type="molecule type" value="Genomic_DNA"/>
</dbReference>
<feature type="domain" description="Metallo-beta-lactamase" evidence="2">
    <location>
        <begin position="36"/>
        <end position="249"/>
    </location>
</feature>
<dbReference type="PANTHER" id="PTHR30619">
    <property type="entry name" value="DNA INTERNALIZATION/COMPETENCE PROTEIN COMEC/REC2"/>
    <property type="match status" value="1"/>
</dbReference>
<dbReference type="InterPro" id="IPR036866">
    <property type="entry name" value="RibonucZ/Hydroxyglut_hydro"/>
</dbReference>
<evidence type="ECO:0000313" key="4">
    <source>
        <dbReference type="Proteomes" id="UP000178937"/>
    </source>
</evidence>
<evidence type="ECO:0000259" key="2">
    <source>
        <dbReference type="Pfam" id="PF00753"/>
    </source>
</evidence>
<dbReference type="InterPro" id="IPR001279">
    <property type="entry name" value="Metallo-B-lactamas"/>
</dbReference>
<dbReference type="InterPro" id="IPR035681">
    <property type="entry name" value="ComA-like_MBL"/>
</dbReference>
<protein>
    <recommendedName>
        <fullName evidence="2">Metallo-beta-lactamase domain-containing protein</fullName>
    </recommendedName>
</protein>
<dbReference type="STRING" id="1802540.A2393_00045"/>
<evidence type="ECO:0000313" key="3">
    <source>
        <dbReference type="EMBL" id="OGM80814.1"/>
    </source>
</evidence>
<dbReference type="SUPFAM" id="SSF56281">
    <property type="entry name" value="Metallo-hydrolase/oxidoreductase"/>
    <property type="match status" value="1"/>
</dbReference>
<dbReference type="InterPro" id="IPR052159">
    <property type="entry name" value="Competence_DNA_uptake"/>
</dbReference>
<proteinExistence type="predicted"/>
<dbReference type="PANTHER" id="PTHR30619:SF1">
    <property type="entry name" value="RECOMBINATION PROTEIN 2"/>
    <property type="match status" value="1"/>
</dbReference>
<name>A0A1F8CWU2_9BACT</name>
<dbReference type="CDD" id="cd07731">
    <property type="entry name" value="ComA-like_MBL-fold"/>
    <property type="match status" value="1"/>
</dbReference>
<accession>A0A1F8CWU2</accession>
<keyword evidence="1" id="KW-1133">Transmembrane helix</keyword>
<organism evidence="3 4">
    <name type="scientific">Candidatus Woesebacteria bacterium RIFOXYB1_FULL_41_13</name>
    <dbReference type="NCBI Taxonomy" id="1802540"/>
    <lineage>
        <taxon>Bacteria</taxon>
        <taxon>Candidatus Woeseibacteriota</taxon>
    </lineage>
</organism>
<dbReference type="Pfam" id="PF00753">
    <property type="entry name" value="Lactamase_B"/>
    <property type="match status" value="1"/>
</dbReference>